<organism evidence="2 3">
    <name type="scientific">Cordyceps confragosa</name>
    <name type="common">Lecanicillium lecanii</name>
    <dbReference type="NCBI Taxonomy" id="2714763"/>
    <lineage>
        <taxon>Eukaryota</taxon>
        <taxon>Fungi</taxon>
        <taxon>Dikarya</taxon>
        <taxon>Ascomycota</taxon>
        <taxon>Pezizomycotina</taxon>
        <taxon>Sordariomycetes</taxon>
        <taxon>Hypocreomycetidae</taxon>
        <taxon>Hypocreales</taxon>
        <taxon>Cordycipitaceae</taxon>
        <taxon>Akanthomyces</taxon>
    </lineage>
</organism>
<evidence type="ECO:0000313" key="2">
    <source>
        <dbReference type="EMBL" id="OAQ99517.1"/>
    </source>
</evidence>
<dbReference type="PANTHER" id="PTHR21310:SF37">
    <property type="entry name" value="AMINOGLYCOSIDE PHOSPHOTRANSFERASE DOMAIN-CONTAINING PROTEIN"/>
    <property type="match status" value="1"/>
</dbReference>
<protein>
    <recommendedName>
        <fullName evidence="1">Aminoglycoside phosphotransferase domain-containing protein</fullName>
    </recommendedName>
</protein>
<gene>
    <name evidence="2" type="ORF">LLEC1_05571</name>
</gene>
<reference evidence="2 3" key="1">
    <citation type="submission" date="2016-03" db="EMBL/GenBank/DDBJ databases">
        <title>Fine-scale spatial genetic structure of a fungal parasite of coffee scale insects.</title>
        <authorList>
            <person name="Jackson D."/>
            <person name="Zemenick K.A."/>
            <person name="Malloure B."/>
            <person name="Quandt C.A."/>
            <person name="James T.Y."/>
        </authorList>
    </citation>
    <scope>NUCLEOTIDE SEQUENCE [LARGE SCALE GENOMIC DNA]</scope>
    <source>
        <strain evidence="2 3">UM487</strain>
    </source>
</reference>
<dbReference type="AlphaFoldDB" id="A0A179IA07"/>
<dbReference type="OrthoDB" id="10003767at2759"/>
<evidence type="ECO:0000313" key="3">
    <source>
        <dbReference type="Proteomes" id="UP000243081"/>
    </source>
</evidence>
<proteinExistence type="predicted"/>
<dbReference type="Proteomes" id="UP000243081">
    <property type="component" value="Unassembled WGS sequence"/>
</dbReference>
<dbReference type="EMBL" id="LUKN01002172">
    <property type="protein sequence ID" value="OAQ99517.1"/>
    <property type="molecule type" value="Genomic_DNA"/>
</dbReference>
<accession>A0A179IA07</accession>
<feature type="domain" description="Aminoglycoside phosphotransferase" evidence="1">
    <location>
        <begin position="104"/>
        <end position="304"/>
    </location>
</feature>
<sequence length="412" mass="46073">MPGLVPGAAWATLDDLEPATNKLHSTVSRVIATANFRHLGNAALAARITKTRAASPGVTCTVNTQYFTFGMNNVVFKITFSDGLIWIARICHSPGRGSDGNTSHRTSMLSEIATLKTLQKQTTIPVPDVYTFETSTSNAFGYPYMLMKCLEGQMLSSTAARHVPVEYHPHVARQLANVMFQLQNVEFNQLGKIWCGENCDKPPQIIPYDDTYTEATLPLTSLEWFYKERQDQNRKALEAHAEDPEWRTACWILKSAIAHIVAEDKLHGPFPLCHFDLHYGNLLFDDAFNLTGVLDWSGAGTAPVERLAVSPEFITFPGMTDEQNQVIIDFRNRVRDDLADLEAKARQADPVLISKTLVSAILGTERADIIHRCTYSFPHRALWDGRLVAELIYKDAVSWEQLVAVYGHSDVY</sequence>
<dbReference type="InterPro" id="IPR002575">
    <property type="entry name" value="Aminoglycoside_PTrfase"/>
</dbReference>
<dbReference type="SUPFAM" id="SSF56112">
    <property type="entry name" value="Protein kinase-like (PK-like)"/>
    <property type="match status" value="1"/>
</dbReference>
<dbReference type="Pfam" id="PF01636">
    <property type="entry name" value="APH"/>
    <property type="match status" value="1"/>
</dbReference>
<evidence type="ECO:0000259" key="1">
    <source>
        <dbReference type="Pfam" id="PF01636"/>
    </source>
</evidence>
<name>A0A179IA07_CORDF</name>
<keyword evidence="3" id="KW-1185">Reference proteome</keyword>
<dbReference type="PANTHER" id="PTHR21310">
    <property type="entry name" value="AMINOGLYCOSIDE PHOSPHOTRANSFERASE-RELATED-RELATED"/>
    <property type="match status" value="1"/>
</dbReference>
<dbReference type="Gene3D" id="3.90.1200.10">
    <property type="match status" value="1"/>
</dbReference>
<dbReference type="InterPro" id="IPR011009">
    <property type="entry name" value="Kinase-like_dom_sf"/>
</dbReference>
<comment type="caution">
    <text evidence="2">The sequence shown here is derived from an EMBL/GenBank/DDBJ whole genome shotgun (WGS) entry which is preliminary data.</text>
</comment>
<dbReference type="Gene3D" id="3.30.200.20">
    <property type="entry name" value="Phosphorylase Kinase, domain 1"/>
    <property type="match status" value="1"/>
</dbReference>
<dbReference type="InterPro" id="IPR051678">
    <property type="entry name" value="AGP_Transferase"/>
</dbReference>
<dbReference type="OMA" id="HRCTYSF"/>